<evidence type="ECO:0000313" key="2">
    <source>
        <dbReference type="EMBL" id="TKC00789.1"/>
    </source>
</evidence>
<name>A0A4U1C5W4_9SPHI</name>
<keyword evidence="3" id="KW-1185">Reference proteome</keyword>
<organism evidence="2 3">
    <name type="scientific">Pedobacter cryophilus</name>
    <dbReference type="NCBI Taxonomy" id="2571271"/>
    <lineage>
        <taxon>Bacteria</taxon>
        <taxon>Pseudomonadati</taxon>
        <taxon>Bacteroidota</taxon>
        <taxon>Sphingobacteriia</taxon>
        <taxon>Sphingobacteriales</taxon>
        <taxon>Sphingobacteriaceae</taxon>
        <taxon>Pedobacter</taxon>
    </lineage>
</organism>
<dbReference type="InterPro" id="IPR019861">
    <property type="entry name" value="PorP/SprF_Bacteroidetes"/>
</dbReference>
<dbReference type="AlphaFoldDB" id="A0A4U1C5W4"/>
<evidence type="ECO:0000256" key="1">
    <source>
        <dbReference type="SAM" id="SignalP"/>
    </source>
</evidence>
<reference evidence="2 3" key="1">
    <citation type="submission" date="2019-04" db="EMBL/GenBank/DDBJ databases">
        <title>Pedobacter sp. AR-3-17 sp. nov., isolated from Arctic soil.</title>
        <authorList>
            <person name="Dahal R.H."/>
            <person name="Kim D.-U."/>
        </authorList>
    </citation>
    <scope>NUCLEOTIDE SEQUENCE [LARGE SCALE GENOMIC DNA]</scope>
    <source>
        <strain evidence="2 3">AR-3-17</strain>
    </source>
</reference>
<sequence length="305" mass="33764">MKFILTCILVLTAYLVHGQQKAMYTQYMFNTLAINPAYSAVDESLTFTALSRHQWVGFKGAPRTQTISVHTPIKESNTFIGAILMNDQIGEVIKETGGDLSIAQRVPVGTNSYLALAINGGASSFSATYSEKYGESPASVNDPVFQDANNMKVNLGWGAMLFSDKYYLGISSPHFFYRDINSIAKTNASTAYRAHYILQAGYLVQLNANLKLKPNFLIKYVNGSPVQFDLNASVLISETLWLGASYRTLDSFDAVAAFRITPDFQVGYSFDFTNTALAKVQKGSHEISLQFRLPVRGRDHTACYF</sequence>
<dbReference type="EMBL" id="SWBP01000001">
    <property type="protein sequence ID" value="TKC00789.1"/>
    <property type="molecule type" value="Genomic_DNA"/>
</dbReference>
<accession>A0A4U1C5W4</accession>
<feature type="chain" id="PRO_5020557285" evidence="1">
    <location>
        <begin position="23"/>
        <end position="305"/>
    </location>
</feature>
<keyword evidence="1" id="KW-0732">Signal</keyword>
<dbReference type="RefSeq" id="WP_136824995.1">
    <property type="nucleotide sequence ID" value="NZ_SWBP01000001.1"/>
</dbReference>
<dbReference type="Proteomes" id="UP000308181">
    <property type="component" value="Unassembled WGS sequence"/>
</dbReference>
<dbReference type="OrthoDB" id="1493187at2"/>
<dbReference type="NCBIfam" id="TIGR03519">
    <property type="entry name" value="T9SS_PorP_fam"/>
    <property type="match status" value="1"/>
</dbReference>
<dbReference type="Pfam" id="PF11751">
    <property type="entry name" value="PorP_SprF"/>
    <property type="match status" value="1"/>
</dbReference>
<gene>
    <name evidence="2" type="ORF">FA046_03690</name>
</gene>
<proteinExistence type="predicted"/>
<evidence type="ECO:0000313" key="3">
    <source>
        <dbReference type="Proteomes" id="UP000308181"/>
    </source>
</evidence>
<protein>
    <submittedName>
        <fullName evidence="2">Type IX secretion system membrane protein PorP/SprF</fullName>
    </submittedName>
</protein>
<comment type="caution">
    <text evidence="2">The sequence shown here is derived from an EMBL/GenBank/DDBJ whole genome shotgun (WGS) entry which is preliminary data.</text>
</comment>
<feature type="signal peptide" evidence="1">
    <location>
        <begin position="1"/>
        <end position="22"/>
    </location>
</feature>